<dbReference type="InterPro" id="IPR017972">
    <property type="entry name" value="Cyt_P450_CS"/>
</dbReference>
<keyword evidence="7" id="KW-0560">Oxidoreductase</keyword>
<evidence type="ECO:0008006" key="14">
    <source>
        <dbReference type="Google" id="ProtNLM"/>
    </source>
</evidence>
<keyword evidence="5 11" id="KW-0479">Metal-binding</keyword>
<dbReference type="InterPro" id="IPR002401">
    <property type="entry name" value="Cyt_P450_E_grp-I"/>
</dbReference>
<accession>A0A4Y1QRB4</accession>
<dbReference type="GO" id="GO:0004497">
    <property type="term" value="F:monooxygenase activity"/>
    <property type="evidence" value="ECO:0007669"/>
    <property type="project" value="UniProtKB-KW"/>
</dbReference>
<dbReference type="InterPro" id="IPR050665">
    <property type="entry name" value="Cytochrome_P450_Monooxygen"/>
</dbReference>
<keyword evidence="4" id="KW-0812">Transmembrane</keyword>
<reference evidence="13" key="1">
    <citation type="journal article" date="2019" name="Science">
        <title>Mutation of a bHLH transcription factor allowed almond domestication.</title>
        <authorList>
            <person name="Sanchez-Perez R."/>
            <person name="Pavan S."/>
            <person name="Mazzeo R."/>
            <person name="Moldovan C."/>
            <person name="Aiese Cigliano R."/>
            <person name="Del Cueto J."/>
            <person name="Ricciardi F."/>
            <person name="Lotti C."/>
            <person name="Ricciardi L."/>
            <person name="Dicenta F."/>
            <person name="Lopez-Marques R.L."/>
            <person name="Lindberg Moller B."/>
        </authorList>
    </citation>
    <scope>NUCLEOTIDE SEQUENCE</scope>
</reference>
<keyword evidence="6" id="KW-1133">Transmembrane helix</keyword>
<evidence type="ECO:0000256" key="7">
    <source>
        <dbReference type="ARBA" id="ARBA00023002"/>
    </source>
</evidence>
<evidence type="ECO:0000313" key="13">
    <source>
        <dbReference type="EMBL" id="BBG94380.1"/>
    </source>
</evidence>
<dbReference type="PROSITE" id="PS00086">
    <property type="entry name" value="CYTOCHROME_P450"/>
    <property type="match status" value="2"/>
</dbReference>
<dbReference type="InterPro" id="IPR001128">
    <property type="entry name" value="Cyt_P450"/>
</dbReference>
<dbReference type="AlphaFoldDB" id="A0A4Y1QRB4"/>
<comment type="subcellular location">
    <subcellularLocation>
        <location evidence="1">Membrane</location>
        <topology evidence="1">Single-pass membrane protein</topology>
    </subcellularLocation>
</comment>
<evidence type="ECO:0000256" key="8">
    <source>
        <dbReference type="ARBA" id="ARBA00023004"/>
    </source>
</evidence>
<name>A0A4Y1QRB4_PRUDU</name>
<feature type="binding site" description="axial binding residue" evidence="11">
    <location>
        <position position="727"/>
    </location>
    <ligand>
        <name>heme</name>
        <dbReference type="ChEBI" id="CHEBI:30413"/>
    </ligand>
    <ligandPart>
        <name>Fe</name>
        <dbReference type="ChEBI" id="CHEBI:18248"/>
    </ligandPart>
</feature>
<evidence type="ECO:0000256" key="3">
    <source>
        <dbReference type="ARBA" id="ARBA00022617"/>
    </source>
</evidence>
<comment type="cofactor">
    <cofactor evidence="11">
        <name>heme</name>
        <dbReference type="ChEBI" id="CHEBI:30413"/>
    </cofactor>
</comment>
<keyword evidence="10" id="KW-0472">Membrane</keyword>
<dbReference type="PRINTS" id="PR00463">
    <property type="entry name" value="EP450I"/>
</dbReference>
<evidence type="ECO:0000256" key="12">
    <source>
        <dbReference type="SAM" id="MobiDB-lite"/>
    </source>
</evidence>
<evidence type="ECO:0000256" key="4">
    <source>
        <dbReference type="ARBA" id="ARBA00022692"/>
    </source>
</evidence>
<dbReference type="GO" id="GO:0016020">
    <property type="term" value="C:membrane"/>
    <property type="evidence" value="ECO:0007669"/>
    <property type="project" value="UniProtKB-SubCell"/>
</dbReference>
<feature type="non-terminal residue" evidence="13">
    <location>
        <position position="773"/>
    </location>
</feature>
<dbReference type="PANTHER" id="PTHR24282">
    <property type="entry name" value="CYTOCHROME P450 FAMILY MEMBER"/>
    <property type="match status" value="1"/>
</dbReference>
<protein>
    <recommendedName>
        <fullName evidence="14">Cytochrome P450 CYP749A22-like</fullName>
    </recommendedName>
</protein>
<proteinExistence type="inferred from homology"/>
<dbReference type="GO" id="GO:0005506">
    <property type="term" value="F:iron ion binding"/>
    <property type="evidence" value="ECO:0007669"/>
    <property type="project" value="InterPro"/>
</dbReference>
<dbReference type="PRINTS" id="PR00385">
    <property type="entry name" value="P450"/>
</dbReference>
<dbReference type="GO" id="GO:0020037">
    <property type="term" value="F:heme binding"/>
    <property type="evidence" value="ECO:0007669"/>
    <property type="project" value="InterPro"/>
</dbReference>
<keyword evidence="9" id="KW-0503">Monooxygenase</keyword>
<dbReference type="EMBL" id="AP019297">
    <property type="protein sequence ID" value="BBG94380.1"/>
    <property type="molecule type" value="Genomic_DNA"/>
</dbReference>
<gene>
    <name evidence="13" type="ORF">Prudu_002645</name>
</gene>
<evidence type="ECO:0000256" key="9">
    <source>
        <dbReference type="ARBA" id="ARBA00023033"/>
    </source>
</evidence>
<keyword evidence="3 11" id="KW-0349">Heme</keyword>
<dbReference type="Gene3D" id="1.10.630.10">
    <property type="entry name" value="Cytochrome P450"/>
    <property type="match status" value="3"/>
</dbReference>
<evidence type="ECO:0000256" key="1">
    <source>
        <dbReference type="ARBA" id="ARBA00004167"/>
    </source>
</evidence>
<evidence type="ECO:0000256" key="11">
    <source>
        <dbReference type="PIRSR" id="PIRSR602401-1"/>
    </source>
</evidence>
<evidence type="ECO:0000256" key="10">
    <source>
        <dbReference type="ARBA" id="ARBA00023136"/>
    </source>
</evidence>
<sequence>MKKFGERDRERRRKAIPKKNDCFRRTNNHSSKLSVSAPCLSFHQDPSQTMVDSYSHKEADGFAGDQRPFLQIHLWKYQRNLQHEKGSHGQAPDFITRHTFCSSTHIHSWTKIYGNKQTNPLNQLTIGRIIFNGMVLWLSWSLQNLKSPTPREEAIGRWPCGNNEAEKWAKLRKLATHAFHGESLKLVRDDARKVDVYEGKRLRCLKMISRTAFGSSYVEGQDIFEMLMKLGFLIFKNILKVRVPGIRKRENKAMAGEKNSFGSDFLGLLLKANHESNDNENQRISVDELIDECKTFYFAGQETTNTLLSWTVFLLALIRIGKRKQERRNVEREVRLGKLIVPSNLELVVSIVALHHDPQIWGQDVQLFKPERFSEGVAKATNNHVGAFIPFGLGPRTCVGLNFATTEAKIALSMILQQYAFTLSQVTSTCPYIILQFGHNMEFSMIPEMVASAETMLERWTFYEGKEIEVYEEFRLFTSEVISRTAFGSSYVEGQNIFEMLMKLGFLIANNFLKVRVPGISKFFKTSDEIESDKLEKGIHASIIEMAKKREKKTMAGEMDSFGSDFLGLLLKANNEANKNQGISVDELIDECKTFYFAGQETTNTLLSWTVFLLALHTDWQEEARKEVLQLFGKQTPNLDGIGKLKTMSMIINEALRKVEREVRLGKLIVPSNLELIVSIVALHHDPQIWGQDVQLFKPERFSEGVAKATNNHVGAFIPFGLGPRTCVGLNFGTTEAKIALSMILQRYAFTLSPGYVHLPLRYLTVRPQHGVQ</sequence>
<dbReference type="InterPro" id="IPR036396">
    <property type="entry name" value="Cyt_P450_sf"/>
</dbReference>
<dbReference type="GO" id="GO:0016705">
    <property type="term" value="F:oxidoreductase activity, acting on paired donors, with incorporation or reduction of molecular oxygen"/>
    <property type="evidence" value="ECO:0007669"/>
    <property type="project" value="InterPro"/>
</dbReference>
<dbReference type="Pfam" id="PF00067">
    <property type="entry name" value="p450"/>
    <property type="match status" value="3"/>
</dbReference>
<evidence type="ECO:0000256" key="6">
    <source>
        <dbReference type="ARBA" id="ARBA00022989"/>
    </source>
</evidence>
<comment type="similarity">
    <text evidence="2">Belongs to the cytochrome P450 family.</text>
</comment>
<dbReference type="SUPFAM" id="SSF48264">
    <property type="entry name" value="Cytochrome P450"/>
    <property type="match status" value="2"/>
</dbReference>
<feature type="region of interest" description="Disordered" evidence="12">
    <location>
        <begin position="1"/>
        <end position="27"/>
    </location>
</feature>
<evidence type="ECO:0000256" key="5">
    <source>
        <dbReference type="ARBA" id="ARBA00022723"/>
    </source>
</evidence>
<dbReference type="PANTHER" id="PTHR24282:SF20">
    <property type="entry name" value="CYTOCHROME P450 CYP749A22-LIKE"/>
    <property type="match status" value="1"/>
</dbReference>
<keyword evidence="8 11" id="KW-0408">Iron</keyword>
<organism evidence="13">
    <name type="scientific">Prunus dulcis</name>
    <name type="common">Almond</name>
    <name type="synonym">Amygdalus dulcis</name>
    <dbReference type="NCBI Taxonomy" id="3755"/>
    <lineage>
        <taxon>Eukaryota</taxon>
        <taxon>Viridiplantae</taxon>
        <taxon>Streptophyta</taxon>
        <taxon>Embryophyta</taxon>
        <taxon>Tracheophyta</taxon>
        <taxon>Spermatophyta</taxon>
        <taxon>Magnoliopsida</taxon>
        <taxon>eudicotyledons</taxon>
        <taxon>Gunneridae</taxon>
        <taxon>Pentapetalae</taxon>
        <taxon>rosids</taxon>
        <taxon>fabids</taxon>
        <taxon>Rosales</taxon>
        <taxon>Rosaceae</taxon>
        <taxon>Amygdaloideae</taxon>
        <taxon>Amygdaleae</taxon>
        <taxon>Prunus</taxon>
    </lineage>
</organism>
<evidence type="ECO:0000256" key="2">
    <source>
        <dbReference type="ARBA" id="ARBA00010617"/>
    </source>
</evidence>